<proteinExistence type="predicted"/>
<name>A0ACC2FDN2_DALPE</name>
<comment type="caution">
    <text evidence="1">The sequence shown here is derived from an EMBL/GenBank/DDBJ whole genome shotgun (WGS) entry which is preliminary data.</text>
</comment>
<protein>
    <submittedName>
        <fullName evidence="1">Uncharacterized protein</fullName>
    </submittedName>
</protein>
<keyword evidence="2" id="KW-1185">Reference proteome</keyword>
<dbReference type="EMBL" id="CM055756">
    <property type="protein sequence ID" value="KAJ7989417.1"/>
    <property type="molecule type" value="Genomic_DNA"/>
</dbReference>
<organism evidence="1 2">
    <name type="scientific">Dallia pectoralis</name>
    <name type="common">Alaska blackfish</name>
    <dbReference type="NCBI Taxonomy" id="75939"/>
    <lineage>
        <taxon>Eukaryota</taxon>
        <taxon>Metazoa</taxon>
        <taxon>Chordata</taxon>
        <taxon>Craniata</taxon>
        <taxon>Vertebrata</taxon>
        <taxon>Euteleostomi</taxon>
        <taxon>Actinopterygii</taxon>
        <taxon>Neopterygii</taxon>
        <taxon>Teleostei</taxon>
        <taxon>Protacanthopterygii</taxon>
        <taxon>Esociformes</taxon>
        <taxon>Umbridae</taxon>
        <taxon>Dallia</taxon>
    </lineage>
</organism>
<accession>A0ACC2FDN2</accession>
<reference evidence="1" key="1">
    <citation type="submission" date="2021-05" db="EMBL/GenBank/DDBJ databases">
        <authorList>
            <person name="Pan Q."/>
            <person name="Jouanno E."/>
            <person name="Zahm M."/>
            <person name="Klopp C."/>
            <person name="Cabau C."/>
            <person name="Louis A."/>
            <person name="Berthelot C."/>
            <person name="Parey E."/>
            <person name="Roest Crollius H."/>
            <person name="Montfort J."/>
            <person name="Robinson-Rechavi M."/>
            <person name="Bouchez O."/>
            <person name="Lampietro C."/>
            <person name="Lopez Roques C."/>
            <person name="Donnadieu C."/>
            <person name="Postlethwait J."/>
            <person name="Bobe J."/>
            <person name="Dillon D."/>
            <person name="Chandos A."/>
            <person name="von Hippel F."/>
            <person name="Guiguen Y."/>
        </authorList>
    </citation>
    <scope>NUCLEOTIDE SEQUENCE</scope>
    <source>
        <strain evidence="1">YG-Jan2019</strain>
    </source>
</reference>
<dbReference type="Proteomes" id="UP001157502">
    <property type="component" value="Chromosome 29"/>
</dbReference>
<gene>
    <name evidence="1" type="ORF">DPEC_G00304330</name>
</gene>
<sequence length="108" mass="11005">MGTAGLGFCGTAAGSGSRLNALPRGAAATELVNAMVLSAVPCDGGPRGRYSTLTGPPLLRFCASTTPAALTSALRMLHFTISNWLRQSRTGPGYTCAIGREGGAYRGN</sequence>
<evidence type="ECO:0000313" key="1">
    <source>
        <dbReference type="EMBL" id="KAJ7989417.1"/>
    </source>
</evidence>
<evidence type="ECO:0000313" key="2">
    <source>
        <dbReference type="Proteomes" id="UP001157502"/>
    </source>
</evidence>